<feature type="signal peptide" evidence="1">
    <location>
        <begin position="1"/>
        <end position="23"/>
    </location>
</feature>
<evidence type="ECO:0000313" key="2">
    <source>
        <dbReference type="EMBL" id="KAF0411276.1"/>
    </source>
</evidence>
<gene>
    <name evidence="2" type="ORF">F8M41_008211</name>
</gene>
<evidence type="ECO:0000313" key="3">
    <source>
        <dbReference type="Proteomes" id="UP000439903"/>
    </source>
</evidence>
<dbReference type="Proteomes" id="UP000439903">
    <property type="component" value="Unassembled WGS sequence"/>
</dbReference>
<comment type="caution">
    <text evidence="2">The sequence shown here is derived from an EMBL/GenBank/DDBJ whole genome shotgun (WGS) entry which is preliminary data.</text>
</comment>
<keyword evidence="3" id="KW-1185">Reference proteome</keyword>
<proteinExistence type="predicted"/>
<protein>
    <submittedName>
        <fullName evidence="2">Uncharacterized protein</fullName>
    </submittedName>
</protein>
<dbReference type="AlphaFoldDB" id="A0A8H3X4L0"/>
<sequence length="129" mass="13239">MSSKFFTFLTILVLFLSALGSSAKPLRRQANNCQTVSTTSLTLTDTATPSCTKTYLLPTFTAIGCGSCSGPSPSPSPGGPVKRQANNCITTSTTSFTTTDTSTPGCTETFIAPQITAIGCGTCSGSLFS</sequence>
<keyword evidence="1" id="KW-0732">Signal</keyword>
<accession>A0A8H3X4L0</accession>
<name>A0A8H3X4L0_GIGMA</name>
<feature type="chain" id="PRO_5034048817" evidence="1">
    <location>
        <begin position="24"/>
        <end position="129"/>
    </location>
</feature>
<evidence type="ECO:0000256" key="1">
    <source>
        <dbReference type="SAM" id="SignalP"/>
    </source>
</evidence>
<reference evidence="2 3" key="1">
    <citation type="journal article" date="2019" name="Environ. Microbiol.">
        <title>At the nexus of three kingdoms: the genome of the mycorrhizal fungus Gigaspora margarita provides insights into plant, endobacterial and fungal interactions.</title>
        <authorList>
            <person name="Venice F."/>
            <person name="Ghignone S."/>
            <person name="Salvioli di Fossalunga A."/>
            <person name="Amselem J."/>
            <person name="Novero M."/>
            <person name="Xianan X."/>
            <person name="Sedzielewska Toro K."/>
            <person name="Morin E."/>
            <person name="Lipzen A."/>
            <person name="Grigoriev I.V."/>
            <person name="Henrissat B."/>
            <person name="Martin F.M."/>
            <person name="Bonfante P."/>
        </authorList>
    </citation>
    <scope>NUCLEOTIDE SEQUENCE [LARGE SCALE GENOMIC DNA]</scope>
    <source>
        <strain evidence="2 3">BEG34</strain>
    </source>
</reference>
<dbReference type="EMBL" id="WTPW01001852">
    <property type="protein sequence ID" value="KAF0411276.1"/>
    <property type="molecule type" value="Genomic_DNA"/>
</dbReference>
<organism evidence="2 3">
    <name type="scientific">Gigaspora margarita</name>
    <dbReference type="NCBI Taxonomy" id="4874"/>
    <lineage>
        <taxon>Eukaryota</taxon>
        <taxon>Fungi</taxon>
        <taxon>Fungi incertae sedis</taxon>
        <taxon>Mucoromycota</taxon>
        <taxon>Glomeromycotina</taxon>
        <taxon>Glomeromycetes</taxon>
        <taxon>Diversisporales</taxon>
        <taxon>Gigasporaceae</taxon>
        <taxon>Gigaspora</taxon>
    </lineage>
</organism>